<gene>
    <name evidence="18" type="ORF">869</name>
</gene>
<evidence type="ECO:0000259" key="17">
    <source>
        <dbReference type="Pfam" id="PF13231"/>
    </source>
</evidence>
<comment type="similarity">
    <text evidence="4">Belongs to the glycosyltransferase 2 family.</text>
</comment>
<protein>
    <recommendedName>
        <fullName evidence="5">dolichyl-phosphate beta-glucosyltransferase</fullName>
        <ecNumber evidence="5">2.4.1.117</ecNumber>
    </recommendedName>
</protein>
<dbReference type="PANTHER" id="PTHR10859:SF91">
    <property type="entry name" value="DOLICHYL-PHOSPHATE BETA-GLUCOSYLTRANSFERASE"/>
    <property type="match status" value="1"/>
</dbReference>
<evidence type="ECO:0000256" key="7">
    <source>
        <dbReference type="ARBA" id="ARBA00022679"/>
    </source>
</evidence>
<dbReference type="InterPro" id="IPR001173">
    <property type="entry name" value="Glyco_trans_2-like"/>
</dbReference>
<keyword evidence="8 14" id="KW-0812">Transmembrane</keyword>
<organism evidence="18 19">
    <name type="scientific">Syntrophomonas zehnderi OL-4</name>
    <dbReference type="NCBI Taxonomy" id="690567"/>
    <lineage>
        <taxon>Bacteria</taxon>
        <taxon>Bacillati</taxon>
        <taxon>Bacillota</taxon>
        <taxon>Clostridia</taxon>
        <taxon>Eubacteriales</taxon>
        <taxon>Syntrophomonadaceae</taxon>
        <taxon>Syntrophomonas</taxon>
    </lineage>
</organism>
<dbReference type="Proteomes" id="UP000045545">
    <property type="component" value="Unassembled WGS sequence"/>
</dbReference>
<keyword evidence="6" id="KW-0328">Glycosyltransferase</keyword>
<dbReference type="GO" id="GO:0004581">
    <property type="term" value="F:dolichyl-phosphate beta-glucosyltransferase activity"/>
    <property type="evidence" value="ECO:0007669"/>
    <property type="project" value="UniProtKB-EC"/>
</dbReference>
<evidence type="ECO:0000256" key="9">
    <source>
        <dbReference type="ARBA" id="ARBA00022824"/>
    </source>
</evidence>
<evidence type="ECO:0000256" key="1">
    <source>
        <dbReference type="ARBA" id="ARBA00004141"/>
    </source>
</evidence>
<feature type="transmembrane region" description="Helical" evidence="14">
    <location>
        <begin position="694"/>
        <end position="713"/>
    </location>
</feature>
<dbReference type="STRING" id="690567.869"/>
<name>A0A0E4C854_9FIRM</name>
<evidence type="ECO:0000313" key="18">
    <source>
        <dbReference type="EMBL" id="CFX26206.1"/>
    </source>
</evidence>
<feature type="transmembrane region" description="Helical" evidence="14">
    <location>
        <begin position="106"/>
        <end position="125"/>
    </location>
</feature>
<feature type="transmembrane region" description="Helical" evidence="14">
    <location>
        <begin position="12"/>
        <end position="30"/>
    </location>
</feature>
<keyword evidence="19" id="KW-1185">Reference proteome</keyword>
<sequence length="906" mass="101436">MLTQFTKFALTGLVNTLIDFGVFNFLVYLTGAQSPLGIGLINTLAVSLAMCNSFILNQNWTFPTSPDRKGQITRFITASLIGIAINSSTVALITALPILISQSPYLFLNGAKIMGAILSITWNFLTYRHWVFANREARTIFQPAGYQPGMVSIIIPAYNEEHRLPQRLRQLAPALLEHFLLEIVVVDDGSQDRTREIVEELTQQYPFIRYLQHKTNQGKGAAVRTGMCHAAGEYLIFTDADATFTPEHIIRLAKKLLQGDAAVIACRQGAVGKRVAGESLGRFLQGKAFNLLVQILLLPGIKDTQCGLKGFNQQVAAQIFPRQRIRGFAFDVELLALIKSLKLPTAQIAVTAKDCPGSTVHRILAPLTMARDILRIRLALFLNLYGLPDMVSLPKRLIPAGSLFILALLVRIPWLWEIPRYIDELKEVQLAYQIYQGQVLPLHNTAHDIGALHNYILAGIFKLAGVSVYWPRLYVAITSALTVVLFYYIAKKMFGHWVGMVAALLLLGNGMHILVTHMAWSNCTTPFFFCLAWLALGQAEEKKSGAWLILSGILWALTLQTHASAIIYVLAVSIYVLRPYFRCQTAIKTRYYWAAVICFLTAYSNMIYYNIVSRGGSLAWLRYKGYALEKDPGLMSYLKNTQNMFIDLVRSVSSTYAHQDIPWHYLGYPWFTLALLLLLLGAYRAFKSKKHLPLYILAASFLVLPWINARYSFFLSTRYIMPVILCALLMISLGLVHSCRQIYEFMGNKRNLTIPAYAALLLLVVVQIIPFYSYCAQKAGTNQSNRLALQVFQKAMELSDRRSTLVVLDKNLMLENDPLPYLLTIAEQPYLVSNTDLLVFSSSGAPALPADYQGKKVVGIVSASNYKTLKSQLSPQGIEAFSCQLTLHPTDKGERKVYVLDLGCSE</sequence>
<dbReference type="SUPFAM" id="SSF53448">
    <property type="entry name" value="Nucleotide-diphospho-sugar transferases"/>
    <property type="match status" value="1"/>
</dbReference>
<dbReference type="RefSeq" id="WP_052729595.1">
    <property type="nucleotide sequence ID" value="NZ_CGIH01000013.1"/>
</dbReference>
<feature type="transmembrane region" description="Helical" evidence="14">
    <location>
        <begin position="473"/>
        <end position="490"/>
    </location>
</feature>
<evidence type="ECO:0000256" key="4">
    <source>
        <dbReference type="ARBA" id="ARBA00006739"/>
    </source>
</evidence>
<evidence type="ECO:0000256" key="14">
    <source>
        <dbReference type="SAM" id="Phobius"/>
    </source>
</evidence>
<keyword evidence="12 14" id="KW-0472">Membrane</keyword>
<comment type="catalytic activity">
    <reaction evidence="13">
        <text>a di-trans,poly-cis-dolichyl phosphate + UDP-alpha-D-glucose = a di-trans,poly-cis-dolichyl beta-D-glucosyl phosphate + UDP</text>
        <dbReference type="Rhea" id="RHEA:15401"/>
        <dbReference type="Rhea" id="RHEA-COMP:19498"/>
        <dbReference type="Rhea" id="RHEA-COMP:19502"/>
        <dbReference type="ChEBI" id="CHEBI:57525"/>
        <dbReference type="ChEBI" id="CHEBI:57683"/>
        <dbReference type="ChEBI" id="CHEBI:58223"/>
        <dbReference type="ChEBI" id="CHEBI:58885"/>
        <dbReference type="EC" id="2.4.1.117"/>
    </reaction>
    <physiologicalReaction direction="left-to-right" evidence="13">
        <dbReference type="Rhea" id="RHEA:15402"/>
    </physiologicalReaction>
</comment>
<feature type="transmembrane region" description="Helical" evidence="14">
    <location>
        <begin position="397"/>
        <end position="416"/>
    </location>
</feature>
<comment type="pathway">
    <text evidence="3">Protein modification; protein glycosylation.</text>
</comment>
<dbReference type="InterPro" id="IPR029044">
    <property type="entry name" value="Nucleotide-diphossugar_trans"/>
</dbReference>
<evidence type="ECO:0000259" key="15">
    <source>
        <dbReference type="Pfam" id="PF00535"/>
    </source>
</evidence>
<dbReference type="Gene3D" id="3.90.550.10">
    <property type="entry name" value="Spore Coat Polysaccharide Biosynthesis Protein SpsA, Chain A"/>
    <property type="match status" value="1"/>
</dbReference>
<dbReference type="PANTHER" id="PTHR10859">
    <property type="entry name" value="GLYCOSYL TRANSFERASE"/>
    <property type="match status" value="1"/>
</dbReference>
<evidence type="ECO:0000256" key="5">
    <source>
        <dbReference type="ARBA" id="ARBA00012583"/>
    </source>
</evidence>
<feature type="transmembrane region" description="Helical" evidence="14">
    <location>
        <begin position="663"/>
        <end position="682"/>
    </location>
</feature>
<evidence type="ECO:0000256" key="2">
    <source>
        <dbReference type="ARBA" id="ARBA00004389"/>
    </source>
</evidence>
<evidence type="ECO:0000256" key="8">
    <source>
        <dbReference type="ARBA" id="ARBA00022692"/>
    </source>
</evidence>
<evidence type="ECO:0000256" key="13">
    <source>
        <dbReference type="ARBA" id="ARBA00045097"/>
    </source>
</evidence>
<feature type="domain" description="Glycosyltransferase RgtA/B/C/D-like" evidence="17">
    <location>
        <begin position="452"/>
        <end position="608"/>
    </location>
</feature>
<feature type="domain" description="Glycosyltransferase 2-like" evidence="15">
    <location>
        <begin position="152"/>
        <end position="319"/>
    </location>
</feature>
<accession>A0A0E4C854</accession>
<comment type="subcellular location">
    <subcellularLocation>
        <location evidence="2">Endoplasmic reticulum membrane</location>
        <topology evidence="2">Single-pass membrane protein</topology>
    </subcellularLocation>
    <subcellularLocation>
        <location evidence="1">Membrane</location>
        <topology evidence="1">Multi-pass membrane protein</topology>
    </subcellularLocation>
</comment>
<keyword evidence="9" id="KW-0256">Endoplasmic reticulum</keyword>
<dbReference type="OrthoDB" id="9810303at2"/>
<evidence type="ECO:0000256" key="11">
    <source>
        <dbReference type="ARBA" id="ARBA00022989"/>
    </source>
</evidence>
<dbReference type="Pfam" id="PF13231">
    <property type="entry name" value="PMT_2"/>
    <property type="match status" value="1"/>
</dbReference>
<feature type="transmembrane region" description="Helical" evidence="14">
    <location>
        <begin position="756"/>
        <end position="774"/>
    </location>
</feature>
<evidence type="ECO:0000256" key="3">
    <source>
        <dbReference type="ARBA" id="ARBA00004922"/>
    </source>
</evidence>
<keyword evidence="11 14" id="KW-1133">Transmembrane helix</keyword>
<dbReference type="InterPro" id="IPR007267">
    <property type="entry name" value="GtrA_DPMS_TM"/>
</dbReference>
<dbReference type="AlphaFoldDB" id="A0A0E4C854"/>
<evidence type="ECO:0000256" key="12">
    <source>
        <dbReference type="ARBA" id="ARBA00023136"/>
    </source>
</evidence>
<dbReference type="GO" id="GO:0016020">
    <property type="term" value="C:membrane"/>
    <property type="evidence" value="ECO:0007669"/>
    <property type="project" value="UniProtKB-SubCell"/>
</dbReference>
<dbReference type="EMBL" id="CGIH01000013">
    <property type="protein sequence ID" value="CFX26206.1"/>
    <property type="molecule type" value="Genomic_DNA"/>
</dbReference>
<evidence type="ECO:0000256" key="6">
    <source>
        <dbReference type="ARBA" id="ARBA00022676"/>
    </source>
</evidence>
<keyword evidence="7 18" id="KW-0808">Transferase</keyword>
<dbReference type="CDD" id="cd04188">
    <property type="entry name" value="DPG_synthase"/>
    <property type="match status" value="1"/>
</dbReference>
<keyword evidence="10" id="KW-0735">Signal-anchor</keyword>
<dbReference type="Pfam" id="PF04138">
    <property type="entry name" value="GtrA_DPMS_TM"/>
    <property type="match status" value="1"/>
</dbReference>
<proteinExistence type="inferred from homology"/>
<feature type="transmembrane region" description="Helical" evidence="14">
    <location>
        <begin position="591"/>
        <end position="611"/>
    </location>
</feature>
<dbReference type="InterPro" id="IPR038731">
    <property type="entry name" value="RgtA/B/C-like"/>
</dbReference>
<evidence type="ECO:0000256" key="10">
    <source>
        <dbReference type="ARBA" id="ARBA00022968"/>
    </source>
</evidence>
<dbReference type="EC" id="2.4.1.117" evidence="5"/>
<feature type="domain" description="GtrA/DPMS transmembrane" evidence="16">
    <location>
        <begin position="7"/>
        <end position="132"/>
    </location>
</feature>
<dbReference type="GO" id="GO:0006487">
    <property type="term" value="P:protein N-linked glycosylation"/>
    <property type="evidence" value="ECO:0007669"/>
    <property type="project" value="TreeGrafter"/>
</dbReference>
<feature type="transmembrane region" description="Helical" evidence="14">
    <location>
        <begin position="75"/>
        <end position="100"/>
    </location>
</feature>
<evidence type="ECO:0000259" key="16">
    <source>
        <dbReference type="Pfam" id="PF04138"/>
    </source>
</evidence>
<dbReference type="Pfam" id="PF00535">
    <property type="entry name" value="Glycos_transf_2"/>
    <property type="match status" value="1"/>
</dbReference>
<feature type="transmembrane region" description="Helical" evidence="14">
    <location>
        <begin position="719"/>
        <end position="736"/>
    </location>
</feature>
<dbReference type="InterPro" id="IPR035518">
    <property type="entry name" value="DPG_synthase"/>
</dbReference>
<dbReference type="GO" id="GO:0000271">
    <property type="term" value="P:polysaccharide biosynthetic process"/>
    <property type="evidence" value="ECO:0007669"/>
    <property type="project" value="InterPro"/>
</dbReference>
<feature type="transmembrane region" description="Helical" evidence="14">
    <location>
        <begin position="546"/>
        <end position="570"/>
    </location>
</feature>
<evidence type="ECO:0000313" key="19">
    <source>
        <dbReference type="Proteomes" id="UP000045545"/>
    </source>
</evidence>
<reference evidence="18 19" key="1">
    <citation type="submission" date="2015-03" db="EMBL/GenBank/DDBJ databases">
        <authorList>
            <person name="Murphy D."/>
        </authorList>
    </citation>
    <scope>NUCLEOTIDE SEQUENCE [LARGE SCALE GENOMIC DNA]</scope>
    <source>
        <strain evidence="18 19">OL-4</strain>
    </source>
</reference>
<feature type="transmembrane region" description="Helical" evidence="14">
    <location>
        <begin position="36"/>
        <end position="55"/>
    </location>
</feature>
<feature type="transmembrane region" description="Helical" evidence="14">
    <location>
        <begin position="497"/>
        <end position="520"/>
    </location>
</feature>